<dbReference type="Proteomes" id="UP001159363">
    <property type="component" value="Chromosome 3"/>
</dbReference>
<keyword evidence="2" id="KW-1185">Reference proteome</keyword>
<dbReference type="PANTHER" id="PTHR32344:SF1">
    <property type="entry name" value="U1-TYPE DOMAIN-CONTAINING PROTEIN"/>
    <property type="match status" value="1"/>
</dbReference>
<sequence>MLKVVGSALTRTNEFSAEGLHSSDRNVLFCKFCNGDVSWEHRDTIIKHINSEKHVNNKIPYSEKKTSLQQTIGSSFQVVNKRKSALKTTAAFLKANIPLQKLQEMSIREWVHEFVEGAGDLPTAKTSREKYVSLVTEERFATVKAEVDGKFVTELADETTGKRGNCQVKGRIQNIRKCKHTYTQFVTEKYPDGTKKMIQCPVPVLTRLDSSFKSVLYVSENLTDMIEFFSSSRMQITPNAHAAKLMSLIDSFEGYSYPTSHILHSKLLHVKGCFAVATSGIFRTETTSLIEELGYKVLQAEVKQMLQRTATLSMVKLQEQMSIDPCRKTFAVLDNLLNPSSVVLNDVNHSLVTSFQTLPGMKCINLTSVDIARSYTRFK</sequence>
<proteinExistence type="predicted"/>
<accession>A0ABQ9HV28</accession>
<name>A0ABQ9HV28_9NEOP</name>
<organism evidence="1 2">
    <name type="scientific">Dryococelus australis</name>
    <dbReference type="NCBI Taxonomy" id="614101"/>
    <lineage>
        <taxon>Eukaryota</taxon>
        <taxon>Metazoa</taxon>
        <taxon>Ecdysozoa</taxon>
        <taxon>Arthropoda</taxon>
        <taxon>Hexapoda</taxon>
        <taxon>Insecta</taxon>
        <taxon>Pterygota</taxon>
        <taxon>Neoptera</taxon>
        <taxon>Polyneoptera</taxon>
        <taxon>Phasmatodea</taxon>
        <taxon>Verophasmatodea</taxon>
        <taxon>Anareolatae</taxon>
        <taxon>Phasmatidae</taxon>
        <taxon>Eurycanthinae</taxon>
        <taxon>Dryococelus</taxon>
    </lineage>
</organism>
<dbReference type="InterPro" id="IPR033375">
    <property type="entry name" value="Cggbp1"/>
</dbReference>
<gene>
    <name evidence="1" type="ORF">PR048_007584</name>
</gene>
<protein>
    <submittedName>
        <fullName evidence="1">Uncharacterized protein</fullName>
    </submittedName>
</protein>
<comment type="caution">
    <text evidence="1">The sequence shown here is derived from an EMBL/GenBank/DDBJ whole genome shotgun (WGS) entry which is preliminary data.</text>
</comment>
<dbReference type="PANTHER" id="PTHR32344">
    <property type="entry name" value="U1-TYPE DOMAIN-CONTAINING PROTEIN"/>
    <property type="match status" value="1"/>
</dbReference>
<dbReference type="EMBL" id="JARBHB010000003">
    <property type="protein sequence ID" value="KAJ8888097.1"/>
    <property type="molecule type" value="Genomic_DNA"/>
</dbReference>
<evidence type="ECO:0000313" key="2">
    <source>
        <dbReference type="Proteomes" id="UP001159363"/>
    </source>
</evidence>
<reference evidence="1 2" key="1">
    <citation type="submission" date="2023-02" db="EMBL/GenBank/DDBJ databases">
        <title>LHISI_Scaffold_Assembly.</title>
        <authorList>
            <person name="Stuart O.P."/>
            <person name="Cleave R."/>
            <person name="Magrath M.J.L."/>
            <person name="Mikheyev A.S."/>
        </authorList>
    </citation>
    <scope>NUCLEOTIDE SEQUENCE [LARGE SCALE GENOMIC DNA]</scope>
    <source>
        <strain evidence="1">Daus_M_001</strain>
        <tissue evidence="1">Leg muscle</tissue>
    </source>
</reference>
<evidence type="ECO:0000313" key="1">
    <source>
        <dbReference type="EMBL" id="KAJ8888097.1"/>
    </source>
</evidence>